<evidence type="ECO:0000313" key="1">
    <source>
        <dbReference type="EMBL" id="GEN06341.1"/>
    </source>
</evidence>
<accession>A0A511SWR4</accession>
<dbReference type="Pfam" id="PF19378">
    <property type="entry name" value="DUF5953"/>
    <property type="match status" value="1"/>
</dbReference>
<dbReference type="InterPro" id="IPR045997">
    <property type="entry name" value="DUF5953"/>
</dbReference>
<comment type="caution">
    <text evidence="1">The sequence shown here is derived from an EMBL/GenBank/DDBJ whole genome shotgun (WGS) entry which is preliminary data.</text>
</comment>
<dbReference type="Proteomes" id="UP000183760">
    <property type="component" value="Unassembled WGS sequence"/>
</dbReference>
<keyword evidence="3" id="KW-1185">Reference proteome</keyword>
<evidence type="ECO:0000313" key="2">
    <source>
        <dbReference type="EMBL" id="SET51558.1"/>
    </source>
</evidence>
<protein>
    <submittedName>
        <fullName evidence="1">Uncharacterized protein</fullName>
    </submittedName>
</protein>
<dbReference type="EMBL" id="FOIB01000002">
    <property type="protein sequence ID" value="SET51558.1"/>
    <property type="molecule type" value="Genomic_DNA"/>
</dbReference>
<reference evidence="1 4" key="2">
    <citation type="submission" date="2019-07" db="EMBL/GenBank/DDBJ databases">
        <title>Whole genome shotgun sequence of Myxococcus fulvus NBRC 100333.</title>
        <authorList>
            <person name="Hosoyama A."/>
            <person name="Uohara A."/>
            <person name="Ohji S."/>
            <person name="Ichikawa N."/>
        </authorList>
    </citation>
    <scope>NUCLEOTIDE SEQUENCE [LARGE SCALE GENOMIC DNA]</scope>
    <source>
        <strain evidence="1 4">NBRC 100333</strain>
    </source>
</reference>
<dbReference type="RefSeq" id="WP_074951523.1">
    <property type="nucleotide sequence ID" value="NZ_BJXR01000015.1"/>
</dbReference>
<gene>
    <name evidence="1" type="ORF">MFU01_13780</name>
    <name evidence="2" type="ORF">SAMN05443572_102547</name>
</gene>
<organism evidence="1 4">
    <name type="scientific">Myxococcus fulvus</name>
    <dbReference type="NCBI Taxonomy" id="33"/>
    <lineage>
        <taxon>Bacteria</taxon>
        <taxon>Pseudomonadati</taxon>
        <taxon>Myxococcota</taxon>
        <taxon>Myxococcia</taxon>
        <taxon>Myxococcales</taxon>
        <taxon>Cystobacterineae</taxon>
        <taxon>Myxococcaceae</taxon>
        <taxon>Myxococcus</taxon>
    </lineage>
</organism>
<sequence length="251" mass="27557">MTPPSPLILNVYAPALTGADPRPLATVQGLERALPGLRLDRTVTESRRLAALPRRDEWLTEASMRGEFPFVCNGDERHPVIISGRLRSANVSPGRRPQLQVHAKLPLDATVATAASAVLEAVAEGVQAFWGHATPDAASLDIAFQTAPTREGPPAPRRGLPSLKLFQHIRLPEIPYHLGWLNYWSADAVRVLGFPDPSLDGELLSRARRTESGGWLVQLTETPLDLDNPTHLEALLRTYERFPEIGGRVSR</sequence>
<dbReference type="AlphaFoldDB" id="A0A511SWR4"/>
<evidence type="ECO:0000313" key="4">
    <source>
        <dbReference type="Proteomes" id="UP000321514"/>
    </source>
</evidence>
<dbReference type="Proteomes" id="UP000321514">
    <property type="component" value="Unassembled WGS sequence"/>
</dbReference>
<dbReference type="OrthoDB" id="5497996at2"/>
<dbReference type="EMBL" id="BJXR01000015">
    <property type="protein sequence ID" value="GEN06341.1"/>
    <property type="molecule type" value="Genomic_DNA"/>
</dbReference>
<proteinExistence type="predicted"/>
<reference evidence="2 3" key="1">
    <citation type="submission" date="2016-10" db="EMBL/GenBank/DDBJ databases">
        <authorList>
            <person name="Varghese N."/>
            <person name="Submissions S."/>
        </authorList>
    </citation>
    <scope>NUCLEOTIDE SEQUENCE [LARGE SCALE GENOMIC DNA]</scope>
    <source>
        <strain evidence="2 3">DSM 16525</strain>
    </source>
</reference>
<evidence type="ECO:0000313" key="3">
    <source>
        <dbReference type="Proteomes" id="UP000183760"/>
    </source>
</evidence>
<name>A0A511SWR4_MYXFU</name>